<evidence type="ECO:0000313" key="1">
    <source>
        <dbReference type="EMBL" id="KRY49061.1"/>
    </source>
</evidence>
<comment type="caution">
    <text evidence="1">The sequence shown here is derived from an EMBL/GenBank/DDBJ whole genome shotgun (WGS) entry which is preliminary data.</text>
</comment>
<proteinExistence type="predicted"/>
<dbReference type="EMBL" id="JYDI01000187">
    <property type="protein sequence ID" value="KRY49061.1"/>
    <property type="molecule type" value="Genomic_DNA"/>
</dbReference>
<protein>
    <submittedName>
        <fullName evidence="1">Uncharacterized protein</fullName>
    </submittedName>
</protein>
<dbReference type="OrthoDB" id="10296833at2759"/>
<name>A0A0V1CIH9_TRIBR</name>
<reference evidence="1 2" key="1">
    <citation type="submission" date="2015-01" db="EMBL/GenBank/DDBJ databases">
        <title>Evolution of Trichinella species and genotypes.</title>
        <authorList>
            <person name="Korhonen P.K."/>
            <person name="Edoardo P."/>
            <person name="Giuseppe L.R."/>
            <person name="Gasser R.B."/>
        </authorList>
    </citation>
    <scope>NUCLEOTIDE SEQUENCE [LARGE SCALE GENOMIC DNA]</scope>
    <source>
        <strain evidence="1">ISS120</strain>
    </source>
</reference>
<sequence>MLALTRSKMRVTLPNNCSRLLLVLQCKESLVLVLACIDWLPAFCLPFSNFAVIYLTELPIPSGPLTLSSTFSLKNSSSRSANMVLHCMVFLQISKPGVAKMVDIDPLKSIKAYGSNGDRI</sequence>
<dbReference type="AlphaFoldDB" id="A0A0V1CIH9"/>
<keyword evidence="2" id="KW-1185">Reference proteome</keyword>
<gene>
    <name evidence="1" type="ORF">T03_2276</name>
</gene>
<dbReference type="Proteomes" id="UP000054653">
    <property type="component" value="Unassembled WGS sequence"/>
</dbReference>
<accession>A0A0V1CIH9</accession>
<evidence type="ECO:0000313" key="2">
    <source>
        <dbReference type="Proteomes" id="UP000054653"/>
    </source>
</evidence>
<organism evidence="1 2">
    <name type="scientific">Trichinella britovi</name>
    <name type="common">Parasitic roundworm</name>
    <dbReference type="NCBI Taxonomy" id="45882"/>
    <lineage>
        <taxon>Eukaryota</taxon>
        <taxon>Metazoa</taxon>
        <taxon>Ecdysozoa</taxon>
        <taxon>Nematoda</taxon>
        <taxon>Enoplea</taxon>
        <taxon>Dorylaimia</taxon>
        <taxon>Trichinellida</taxon>
        <taxon>Trichinellidae</taxon>
        <taxon>Trichinella</taxon>
    </lineage>
</organism>